<dbReference type="InterPro" id="IPR011335">
    <property type="entry name" value="Restrct_endonuc-II-like"/>
</dbReference>
<evidence type="ECO:0000313" key="3">
    <source>
        <dbReference type="EMBL" id="GEK36562.1"/>
    </source>
</evidence>
<evidence type="ECO:0000259" key="2">
    <source>
        <dbReference type="Pfam" id="PF04471"/>
    </source>
</evidence>
<feature type="domain" description="Restriction endonuclease type IV Mrr" evidence="2">
    <location>
        <begin position="12"/>
        <end position="128"/>
    </location>
</feature>
<gene>
    <name evidence="3" type="ORF">ETH01_08490</name>
</gene>
<name>A0A1L8XS21_ENTTH</name>
<comment type="caution">
    <text evidence="3">The sequence shown here is derived from an EMBL/GenBank/DDBJ whole genome shotgun (WGS) entry which is preliminary data.</text>
</comment>
<sequence length="246" mass="29060">MGMGSKEKGDKFEIVIEKLYNLISENERIEANVSRDVHLIGDDGTDNQFDIVYEYEHFGINYRVAIECKNWKNPINVINLRDFSYKLDRVGNINGIFISAESSFQDGGKKVAAWQGINLIKYDDFNRFISGQNEDYLLPDYTTIGDPFWMIMNRNGKNTLEKNSYLNCVYIFESRFFANDFYEKCLEKDDKFKVVGVSQKHLRELRFLVQKNRVKVKMFNAFAREYDELNFHFWDLNEDDLAAYLR</sequence>
<keyword evidence="1" id="KW-0378">Hydrolase</keyword>
<dbReference type="EMBL" id="BJUG01000003">
    <property type="protein sequence ID" value="GEK36562.1"/>
    <property type="molecule type" value="Genomic_DNA"/>
</dbReference>
<dbReference type="OrthoDB" id="9803736at2"/>
<proteinExistence type="predicted"/>
<dbReference type="Proteomes" id="UP000321361">
    <property type="component" value="Unassembled WGS sequence"/>
</dbReference>
<protein>
    <recommendedName>
        <fullName evidence="2">Restriction endonuclease type IV Mrr domain-containing protein</fullName>
    </recommendedName>
</protein>
<dbReference type="GeneID" id="77487803"/>
<dbReference type="AlphaFoldDB" id="A0A1L8XS21"/>
<reference evidence="3 4" key="1">
    <citation type="submission" date="2019-07" db="EMBL/GenBank/DDBJ databases">
        <title>Whole genome shotgun sequence of Enterococcus thailandicus NBRC 101867.</title>
        <authorList>
            <person name="Hosoyama A."/>
            <person name="Uohara A."/>
            <person name="Ohji S."/>
            <person name="Ichikawa N."/>
        </authorList>
    </citation>
    <scope>NUCLEOTIDE SEQUENCE [LARGE SCALE GENOMIC DNA]</scope>
    <source>
        <strain evidence="3 4">NBRC 101867</strain>
    </source>
</reference>
<dbReference type="Gene3D" id="3.40.1350.10">
    <property type="match status" value="1"/>
</dbReference>
<dbReference type="KEGG" id="eth:CK496_09125"/>
<organism evidence="3 4">
    <name type="scientific">Enterococcus thailandicus</name>
    <dbReference type="NCBI Taxonomy" id="417368"/>
    <lineage>
        <taxon>Bacteria</taxon>
        <taxon>Bacillati</taxon>
        <taxon>Bacillota</taxon>
        <taxon>Bacilli</taxon>
        <taxon>Lactobacillales</taxon>
        <taxon>Enterococcaceae</taxon>
        <taxon>Enterococcus</taxon>
    </lineage>
</organism>
<dbReference type="Pfam" id="PF04471">
    <property type="entry name" value="Mrr_cat"/>
    <property type="match status" value="1"/>
</dbReference>
<dbReference type="SUPFAM" id="SSF52980">
    <property type="entry name" value="Restriction endonuclease-like"/>
    <property type="match status" value="1"/>
</dbReference>
<accession>A0A1L8XS21</accession>
<evidence type="ECO:0000313" key="4">
    <source>
        <dbReference type="Proteomes" id="UP000321361"/>
    </source>
</evidence>
<dbReference type="GO" id="GO:0009307">
    <property type="term" value="P:DNA restriction-modification system"/>
    <property type="evidence" value="ECO:0007669"/>
    <property type="project" value="InterPro"/>
</dbReference>
<dbReference type="InterPro" id="IPR011856">
    <property type="entry name" value="tRNA_endonuc-like_dom_sf"/>
</dbReference>
<dbReference type="RefSeq" id="WP_071868170.1">
    <property type="nucleotide sequence ID" value="NZ_BJUG01000003.1"/>
</dbReference>
<evidence type="ECO:0000256" key="1">
    <source>
        <dbReference type="ARBA" id="ARBA00022801"/>
    </source>
</evidence>
<dbReference type="GO" id="GO:0003677">
    <property type="term" value="F:DNA binding"/>
    <property type="evidence" value="ECO:0007669"/>
    <property type="project" value="InterPro"/>
</dbReference>
<dbReference type="GO" id="GO:0004519">
    <property type="term" value="F:endonuclease activity"/>
    <property type="evidence" value="ECO:0007669"/>
    <property type="project" value="InterPro"/>
</dbReference>
<dbReference type="InterPro" id="IPR007560">
    <property type="entry name" value="Restrct_endonuc_IV_Mrr"/>
</dbReference>
<dbReference type="GO" id="GO:0016787">
    <property type="term" value="F:hydrolase activity"/>
    <property type="evidence" value="ECO:0007669"/>
    <property type="project" value="UniProtKB-KW"/>
</dbReference>